<dbReference type="PRINTS" id="PR00298">
    <property type="entry name" value="CHAPERONIN60"/>
</dbReference>
<evidence type="ECO:0000313" key="13">
    <source>
        <dbReference type="EMBL" id="WIX75817.1"/>
    </source>
</evidence>
<dbReference type="InterPro" id="IPR027413">
    <property type="entry name" value="GROEL-like_equatorial_sf"/>
</dbReference>
<dbReference type="KEGG" id="acab:QRX50_30590"/>
<comment type="similarity">
    <text evidence="3 9 10">Belongs to the chaperonin (HSP60) family.</text>
</comment>
<dbReference type="FunFam" id="3.50.7.10:FF:000001">
    <property type="entry name" value="60 kDa chaperonin"/>
    <property type="match status" value="1"/>
</dbReference>
<evidence type="ECO:0000256" key="4">
    <source>
        <dbReference type="ARBA" id="ARBA00022741"/>
    </source>
</evidence>
<dbReference type="NCBIfam" id="NF009488">
    <property type="entry name" value="PRK12850.1"/>
    <property type="match status" value="1"/>
</dbReference>
<feature type="binding site" evidence="9">
    <location>
        <begin position="86"/>
        <end position="90"/>
    </location>
    <ligand>
        <name>ATP</name>
        <dbReference type="ChEBI" id="CHEBI:30616"/>
    </ligand>
</feature>
<dbReference type="NCBIfam" id="NF009489">
    <property type="entry name" value="PRK12851.1"/>
    <property type="match status" value="1"/>
</dbReference>
<gene>
    <name evidence="9 13" type="primary">groL</name>
    <name evidence="9" type="synonym">groEL</name>
    <name evidence="13" type="ORF">QRX50_30590</name>
</gene>
<keyword evidence="12" id="KW-0175">Coiled coil</keyword>
<comment type="function">
    <text evidence="9 11">Together with its co-chaperonin GroES, plays an essential role in assisting protein folding. The GroEL-GroES system forms a nano-cage that allows encapsulation of the non-native substrate proteins and provides a physical environment optimized to promote and accelerate protein folding.</text>
</comment>
<proteinExistence type="inferred from homology"/>
<comment type="subcellular location">
    <subcellularLocation>
        <location evidence="2">Cell surface</location>
    </subcellularLocation>
    <subcellularLocation>
        <location evidence="9">Cytoplasm</location>
    </subcellularLocation>
    <subcellularLocation>
        <location evidence="8">Secreted</location>
        <location evidence="8">Capsule</location>
    </subcellularLocation>
    <subcellularLocation>
        <location evidence="1">Secreted</location>
        <location evidence="1">Cell wall</location>
    </subcellularLocation>
</comment>
<evidence type="ECO:0000256" key="6">
    <source>
        <dbReference type="ARBA" id="ARBA00023186"/>
    </source>
</evidence>
<dbReference type="Pfam" id="PF00118">
    <property type="entry name" value="Cpn60_TCP1"/>
    <property type="match status" value="1"/>
</dbReference>
<keyword evidence="6 9" id="KW-0143">Chaperone</keyword>
<dbReference type="HAMAP" id="MF_00600">
    <property type="entry name" value="CH60"/>
    <property type="match status" value="1"/>
</dbReference>
<dbReference type="InterPro" id="IPR002423">
    <property type="entry name" value="Cpn60/GroEL/TCP-1"/>
</dbReference>
<evidence type="ECO:0000256" key="12">
    <source>
        <dbReference type="SAM" id="Coils"/>
    </source>
</evidence>
<keyword evidence="9" id="KW-0963">Cytoplasm</keyword>
<evidence type="ECO:0000256" key="3">
    <source>
        <dbReference type="ARBA" id="ARBA00006607"/>
    </source>
</evidence>
<dbReference type="NCBIfam" id="NF009487">
    <property type="entry name" value="PRK12849.1"/>
    <property type="match status" value="1"/>
</dbReference>
<keyword evidence="7 9" id="KW-0413">Isomerase</keyword>
<name>A0A9Y2I939_9PSEU</name>
<dbReference type="InterPro" id="IPR027409">
    <property type="entry name" value="GroEL-like_apical_dom_sf"/>
</dbReference>
<evidence type="ECO:0000256" key="8">
    <source>
        <dbReference type="ARBA" id="ARBA00025702"/>
    </source>
</evidence>
<dbReference type="GO" id="GO:0009986">
    <property type="term" value="C:cell surface"/>
    <property type="evidence" value="ECO:0007669"/>
    <property type="project" value="UniProtKB-SubCell"/>
</dbReference>
<dbReference type="GO" id="GO:0005524">
    <property type="term" value="F:ATP binding"/>
    <property type="evidence" value="ECO:0007669"/>
    <property type="project" value="UniProtKB-UniRule"/>
</dbReference>
<dbReference type="SUPFAM" id="SSF54849">
    <property type="entry name" value="GroEL-intermediate domain like"/>
    <property type="match status" value="1"/>
</dbReference>
<dbReference type="Proteomes" id="UP001236014">
    <property type="component" value="Chromosome"/>
</dbReference>
<dbReference type="InterPro" id="IPR001844">
    <property type="entry name" value="Cpn60/GroEL"/>
</dbReference>
<dbReference type="Gene3D" id="1.10.560.10">
    <property type="entry name" value="GroEL-like equatorial domain"/>
    <property type="match status" value="1"/>
</dbReference>
<evidence type="ECO:0000256" key="11">
    <source>
        <dbReference type="RuleBase" id="RU000419"/>
    </source>
</evidence>
<sequence length="549" mass="57887">MAKDLRFNVEARQLLESGVNALADAVKVTLGPKGRNAVIEKLTGAPTITNDGVTIAKEIQLRNPFANMGAQLVKEVAMKTNGVAGDGTTTATVLAQAIVREGLRAVDEGANPQLLKSGIQKAVQRVVEVLQTGAREVTEAGDLAHVATLSANNDPEIGDIIAEAMGRVGLGGVVTVEESPAFGLQVNFVDGMEFDNGYISPYMATDKDRMETVFEDPYILLTNEKISKVQTLMPVLEQVTRTQKPLVIISENVDGPALGMLVANNVHNTFRSVVVRAPGFGHRRLAELSDLGVFTGGEVVTGDAGQSIDAVRLEQLGRCRRITITEGSTTIVGGAGADTAVSARIEQIKRELERAENEHDQDSLQARIARLSGSVAVIHVGAATEVELREKQHRVEDSLSATRAAIEEGIVAGGGTALVQARAEVDSLELTGDAAVGRDIVRRALVEPLRWIAINAGYDGDEVLAAVGSSAPGHGFNALTGEYGDMFDAGVIDPLKVTRSALQSAASIAALLLTTETLVVEEIIQNPGAIIAPGFGDLAEGMVRPSNIY</sequence>
<feature type="binding site" evidence="9">
    <location>
        <begin position="29"/>
        <end position="32"/>
    </location>
    <ligand>
        <name>ATP</name>
        <dbReference type="ChEBI" id="CHEBI:30616"/>
    </ligand>
</feature>
<feature type="binding site" evidence="9">
    <location>
        <position position="414"/>
    </location>
    <ligand>
        <name>ATP</name>
        <dbReference type="ChEBI" id="CHEBI:30616"/>
    </ligand>
</feature>
<evidence type="ECO:0000313" key="14">
    <source>
        <dbReference type="Proteomes" id="UP001236014"/>
    </source>
</evidence>
<dbReference type="GO" id="GO:0042603">
    <property type="term" value="C:capsule"/>
    <property type="evidence" value="ECO:0007669"/>
    <property type="project" value="UniProtKB-SubCell"/>
</dbReference>
<dbReference type="GO" id="GO:0051082">
    <property type="term" value="F:unfolded protein binding"/>
    <property type="evidence" value="ECO:0007669"/>
    <property type="project" value="UniProtKB-UniRule"/>
</dbReference>
<dbReference type="GO" id="GO:0009408">
    <property type="term" value="P:response to heat"/>
    <property type="evidence" value="ECO:0007669"/>
    <property type="project" value="UniProtKB-ARBA"/>
</dbReference>
<dbReference type="EMBL" id="CP127294">
    <property type="protein sequence ID" value="WIX75817.1"/>
    <property type="molecule type" value="Genomic_DNA"/>
</dbReference>
<keyword evidence="14" id="KW-1185">Reference proteome</keyword>
<evidence type="ECO:0000256" key="1">
    <source>
        <dbReference type="ARBA" id="ARBA00004191"/>
    </source>
</evidence>
<comment type="caution">
    <text evidence="9">Lacks conserved residue(s) required for the propagation of feature annotation.</text>
</comment>
<dbReference type="InterPro" id="IPR027410">
    <property type="entry name" value="TCP-1-like_intermed_sf"/>
</dbReference>
<evidence type="ECO:0000256" key="7">
    <source>
        <dbReference type="ARBA" id="ARBA00023235"/>
    </source>
</evidence>
<dbReference type="SUPFAM" id="SSF52029">
    <property type="entry name" value="GroEL apical domain-like"/>
    <property type="match status" value="1"/>
</dbReference>
<dbReference type="CDD" id="cd03344">
    <property type="entry name" value="GroEL"/>
    <property type="match status" value="1"/>
</dbReference>
<dbReference type="EC" id="5.6.1.7" evidence="9"/>
<dbReference type="SUPFAM" id="SSF48592">
    <property type="entry name" value="GroEL equatorial domain-like"/>
    <property type="match status" value="1"/>
</dbReference>
<evidence type="ECO:0000256" key="10">
    <source>
        <dbReference type="RuleBase" id="RU000418"/>
    </source>
</evidence>
<keyword evidence="5 9" id="KW-0067">ATP-binding</keyword>
<accession>A0A9Y2I939</accession>
<evidence type="ECO:0000256" key="2">
    <source>
        <dbReference type="ARBA" id="ARBA00004241"/>
    </source>
</evidence>
<feature type="coiled-coil region" evidence="12">
    <location>
        <begin position="338"/>
        <end position="365"/>
    </location>
</feature>
<dbReference type="RefSeq" id="WP_285966581.1">
    <property type="nucleotide sequence ID" value="NZ_CP127294.1"/>
</dbReference>
<dbReference type="InterPro" id="IPR018370">
    <property type="entry name" value="Chaperonin_Cpn60_CS"/>
</dbReference>
<dbReference type="Gene3D" id="3.50.7.10">
    <property type="entry name" value="GroEL"/>
    <property type="match status" value="1"/>
</dbReference>
<dbReference type="GO" id="GO:0042026">
    <property type="term" value="P:protein refolding"/>
    <property type="evidence" value="ECO:0007669"/>
    <property type="project" value="UniProtKB-UniRule"/>
</dbReference>
<dbReference type="GO" id="GO:0140662">
    <property type="term" value="F:ATP-dependent protein folding chaperone"/>
    <property type="evidence" value="ECO:0007669"/>
    <property type="project" value="InterPro"/>
</dbReference>
<dbReference type="PROSITE" id="PS00296">
    <property type="entry name" value="CHAPERONINS_CPN60"/>
    <property type="match status" value="1"/>
</dbReference>
<dbReference type="GO" id="GO:0005737">
    <property type="term" value="C:cytoplasm"/>
    <property type="evidence" value="ECO:0007669"/>
    <property type="project" value="UniProtKB-SubCell"/>
</dbReference>
<keyword evidence="4 9" id="KW-0547">Nucleotide-binding</keyword>
<comment type="subunit">
    <text evidence="9 11">Forms a cylinder of 14 subunits composed of two heptameric rings stacked back-to-back. Interacts with the co-chaperonin GroES.</text>
</comment>
<protein>
    <recommendedName>
        <fullName evidence="9">Chaperonin GroEL</fullName>
        <ecNumber evidence="9">5.6.1.7</ecNumber>
    </recommendedName>
    <alternativeName>
        <fullName evidence="9">60 kDa chaperonin</fullName>
    </alternativeName>
    <alternativeName>
        <fullName evidence="9">Chaperonin-60</fullName>
        <shortName evidence="9">Cpn60</shortName>
    </alternativeName>
</protein>
<reference evidence="13 14" key="1">
    <citation type="submission" date="2023-06" db="EMBL/GenBank/DDBJ databases">
        <authorList>
            <person name="Oyuntsetseg B."/>
            <person name="Kim S.B."/>
        </authorList>
    </citation>
    <scope>NUCLEOTIDE SEQUENCE [LARGE SCALE GENOMIC DNA]</scope>
    <source>
        <strain evidence="13 14">2-15</strain>
    </source>
</reference>
<dbReference type="NCBIfam" id="TIGR02348">
    <property type="entry name" value="GroEL"/>
    <property type="match status" value="1"/>
</dbReference>
<organism evidence="13 14">
    <name type="scientific">Amycolatopsis carbonis</name>
    <dbReference type="NCBI Taxonomy" id="715471"/>
    <lineage>
        <taxon>Bacteria</taxon>
        <taxon>Bacillati</taxon>
        <taxon>Actinomycetota</taxon>
        <taxon>Actinomycetes</taxon>
        <taxon>Pseudonocardiales</taxon>
        <taxon>Pseudonocardiaceae</taxon>
        <taxon>Amycolatopsis</taxon>
    </lineage>
</organism>
<evidence type="ECO:0000256" key="9">
    <source>
        <dbReference type="HAMAP-Rule" id="MF_00600"/>
    </source>
</evidence>
<dbReference type="AlphaFoldDB" id="A0A9Y2I939"/>
<dbReference type="PANTHER" id="PTHR45633">
    <property type="entry name" value="60 KDA HEAT SHOCK PROTEIN, MITOCHONDRIAL"/>
    <property type="match status" value="1"/>
</dbReference>
<feature type="binding site" evidence="9">
    <location>
        <position position="493"/>
    </location>
    <ligand>
        <name>ATP</name>
        <dbReference type="ChEBI" id="CHEBI:30616"/>
    </ligand>
</feature>
<feature type="binding site" evidence="9">
    <location>
        <begin position="477"/>
        <end position="479"/>
    </location>
    <ligand>
        <name>ATP</name>
        <dbReference type="ChEBI" id="CHEBI:30616"/>
    </ligand>
</feature>
<dbReference type="Gene3D" id="3.30.260.10">
    <property type="entry name" value="TCP-1-like chaperonin intermediate domain"/>
    <property type="match status" value="1"/>
</dbReference>
<evidence type="ECO:0000256" key="5">
    <source>
        <dbReference type="ARBA" id="ARBA00022840"/>
    </source>
</evidence>
<dbReference type="GO" id="GO:0016853">
    <property type="term" value="F:isomerase activity"/>
    <property type="evidence" value="ECO:0007669"/>
    <property type="project" value="UniProtKB-KW"/>
</dbReference>
<dbReference type="NCBIfam" id="NF000592">
    <property type="entry name" value="PRK00013.1"/>
    <property type="match status" value="1"/>
</dbReference>